<dbReference type="AlphaFoldDB" id="A0A644W3U8"/>
<dbReference type="Gene3D" id="1.20.120.160">
    <property type="entry name" value="HPT domain"/>
    <property type="match status" value="1"/>
</dbReference>
<dbReference type="GO" id="GO:0000160">
    <property type="term" value="P:phosphorelay signal transduction system"/>
    <property type="evidence" value="ECO:0007669"/>
    <property type="project" value="InterPro"/>
</dbReference>
<gene>
    <name evidence="1" type="ORF">SDC9_44458</name>
</gene>
<proteinExistence type="predicted"/>
<organism evidence="1">
    <name type="scientific">bioreactor metagenome</name>
    <dbReference type="NCBI Taxonomy" id="1076179"/>
    <lineage>
        <taxon>unclassified sequences</taxon>
        <taxon>metagenomes</taxon>
        <taxon>ecological metagenomes</taxon>
    </lineage>
</organism>
<evidence type="ECO:0008006" key="2">
    <source>
        <dbReference type="Google" id="ProtNLM"/>
    </source>
</evidence>
<name>A0A644W3U8_9ZZZZ</name>
<accession>A0A644W3U8</accession>
<sequence length="114" mass="12679">MKDIIDDLASWGCDVNTAIDRFDGDRELYLECLSIFDKDKNFDDLGQLLQEKKYAEAFNCAHALKGVTANLSLGPLLAAITVISDHLKYGEYEKAAGDYAALKDIKKQYDIIVG</sequence>
<dbReference type="InterPro" id="IPR036641">
    <property type="entry name" value="HPT_dom_sf"/>
</dbReference>
<reference evidence="1" key="1">
    <citation type="submission" date="2019-08" db="EMBL/GenBank/DDBJ databases">
        <authorList>
            <person name="Kucharzyk K."/>
            <person name="Murdoch R.W."/>
            <person name="Higgins S."/>
            <person name="Loffler F."/>
        </authorList>
    </citation>
    <scope>NUCLEOTIDE SEQUENCE</scope>
</reference>
<dbReference type="EMBL" id="VSSQ01000598">
    <property type="protein sequence ID" value="MPL98258.1"/>
    <property type="molecule type" value="Genomic_DNA"/>
</dbReference>
<comment type="caution">
    <text evidence="1">The sequence shown here is derived from an EMBL/GenBank/DDBJ whole genome shotgun (WGS) entry which is preliminary data.</text>
</comment>
<evidence type="ECO:0000313" key="1">
    <source>
        <dbReference type="EMBL" id="MPL98258.1"/>
    </source>
</evidence>
<protein>
    <recommendedName>
        <fullName evidence="2">HPt domain-containing protein</fullName>
    </recommendedName>
</protein>
<dbReference type="SUPFAM" id="SSF47226">
    <property type="entry name" value="Histidine-containing phosphotransfer domain, HPT domain"/>
    <property type="match status" value="1"/>
</dbReference>